<accession>A0A8X7T5L7</accession>
<dbReference type="PANTHER" id="PTHR38795">
    <property type="entry name" value="DUF6604 DOMAIN-CONTAINING PROTEIN"/>
    <property type="match status" value="1"/>
</dbReference>
<comment type="caution">
    <text evidence="1">The sequence shown here is derived from an EMBL/GenBank/DDBJ whole genome shotgun (WGS) entry which is preliminary data.</text>
</comment>
<reference evidence="1" key="1">
    <citation type="submission" date="2016-04" db="EMBL/GenBank/DDBJ databases">
        <authorList>
            <person name="Nguyen H.D."/>
            <person name="Samba Siva P."/>
            <person name="Cullis J."/>
            <person name="Levesque C.A."/>
            <person name="Hambleton S."/>
        </authorList>
    </citation>
    <scope>NUCLEOTIDE SEQUENCE</scope>
    <source>
        <strain evidence="1">DAOMC 236422</strain>
    </source>
</reference>
<dbReference type="EMBL" id="LWDG02000151">
    <property type="protein sequence ID" value="KAE8268443.1"/>
    <property type="molecule type" value="Genomic_DNA"/>
</dbReference>
<dbReference type="AlphaFoldDB" id="A0A8X7T5L7"/>
<keyword evidence="2" id="KW-1185">Reference proteome</keyword>
<reference evidence="1" key="2">
    <citation type="journal article" date="2019" name="IMA Fungus">
        <title>Genome sequencing and comparison of five Tilletia species to identify candidate genes for the detection of regulated species infecting wheat.</title>
        <authorList>
            <person name="Nguyen H.D.T."/>
            <person name="Sultana T."/>
            <person name="Kesanakurti P."/>
            <person name="Hambleton S."/>
        </authorList>
    </citation>
    <scope>NUCLEOTIDE SEQUENCE</scope>
    <source>
        <strain evidence="1">DAOMC 236422</strain>
    </source>
</reference>
<evidence type="ECO:0000313" key="1">
    <source>
        <dbReference type="EMBL" id="KAE8268443.1"/>
    </source>
</evidence>
<evidence type="ECO:0000313" key="2">
    <source>
        <dbReference type="Proteomes" id="UP000078113"/>
    </source>
</evidence>
<dbReference type="Proteomes" id="UP000078113">
    <property type="component" value="Unassembled WGS sequence"/>
</dbReference>
<dbReference type="PANTHER" id="PTHR38795:SF1">
    <property type="entry name" value="DUF6604 DOMAIN-CONTAINING PROTEIN"/>
    <property type="match status" value="1"/>
</dbReference>
<organism evidence="1 2">
    <name type="scientific">Tilletia walkeri</name>
    <dbReference type="NCBI Taxonomy" id="117179"/>
    <lineage>
        <taxon>Eukaryota</taxon>
        <taxon>Fungi</taxon>
        <taxon>Dikarya</taxon>
        <taxon>Basidiomycota</taxon>
        <taxon>Ustilaginomycotina</taxon>
        <taxon>Exobasidiomycetes</taxon>
        <taxon>Tilletiales</taxon>
        <taxon>Tilletiaceae</taxon>
        <taxon>Tilletia</taxon>
    </lineage>
</organism>
<name>A0A8X7T5L7_9BASI</name>
<proteinExistence type="predicted"/>
<sequence length="190" mass="21788">MCEKIDEKDCTLYAALCAQIFLDINAALGAGTKRAFEELREGATQMKETLLERKRAALTFPEQLWGERGENMEAQLFENVENKHHILTCPKQEHGSYHALMKRSPEQCGMLLFALRTQYQNVGYTLISTTRSITATGIFYRACQDFTTWEPEEYPKWPDLSAYYTYMGEEAKYGDKKPKSIQDAQLISST</sequence>
<gene>
    <name evidence="1" type="ORF">A4X09_0g3895</name>
</gene>
<protein>
    <submittedName>
        <fullName evidence="1">Uncharacterized protein</fullName>
    </submittedName>
</protein>